<gene>
    <name evidence="4" type="ORF">Esi_0082_0106</name>
</gene>
<dbReference type="InParanoid" id="D8LTF5"/>
<dbReference type="AlphaFoldDB" id="D8LTF5"/>
<keyword evidence="2" id="KW-0812">Transmembrane</keyword>
<organism evidence="4 5">
    <name type="scientific">Ectocarpus siliculosus</name>
    <name type="common">Brown alga</name>
    <name type="synonym">Conferva siliculosa</name>
    <dbReference type="NCBI Taxonomy" id="2880"/>
    <lineage>
        <taxon>Eukaryota</taxon>
        <taxon>Sar</taxon>
        <taxon>Stramenopiles</taxon>
        <taxon>Ochrophyta</taxon>
        <taxon>PX clade</taxon>
        <taxon>Phaeophyceae</taxon>
        <taxon>Ectocarpales</taxon>
        <taxon>Ectocarpaceae</taxon>
        <taxon>Ectocarpus</taxon>
    </lineage>
</organism>
<feature type="region of interest" description="Disordered" evidence="1">
    <location>
        <begin position="154"/>
        <end position="180"/>
    </location>
</feature>
<dbReference type="EMBL" id="FN649740">
    <property type="protein sequence ID" value="CBN78065.1"/>
    <property type="molecule type" value="Genomic_DNA"/>
</dbReference>
<feature type="transmembrane region" description="Helical" evidence="2">
    <location>
        <begin position="188"/>
        <end position="210"/>
    </location>
</feature>
<keyword evidence="3" id="KW-0732">Signal</keyword>
<dbReference type="OrthoDB" id="10343522at2759"/>
<feature type="region of interest" description="Disordered" evidence="1">
    <location>
        <begin position="43"/>
        <end position="77"/>
    </location>
</feature>
<dbReference type="Proteomes" id="UP000002630">
    <property type="component" value="Linkage Group LG15"/>
</dbReference>
<keyword evidence="2" id="KW-1133">Transmembrane helix</keyword>
<evidence type="ECO:0000313" key="4">
    <source>
        <dbReference type="EMBL" id="CBN78065.1"/>
    </source>
</evidence>
<feature type="signal peptide" evidence="3">
    <location>
        <begin position="1"/>
        <end position="24"/>
    </location>
</feature>
<evidence type="ECO:0000256" key="2">
    <source>
        <dbReference type="SAM" id="Phobius"/>
    </source>
</evidence>
<dbReference type="EMBL" id="FN649056">
    <property type="protein sequence ID" value="CBN78065.1"/>
    <property type="molecule type" value="Genomic_DNA"/>
</dbReference>
<keyword evidence="2" id="KW-0472">Membrane</keyword>
<proteinExistence type="predicted"/>
<keyword evidence="5" id="KW-1185">Reference proteome</keyword>
<accession>D8LTF5</accession>
<evidence type="ECO:0000313" key="5">
    <source>
        <dbReference type="Proteomes" id="UP000002630"/>
    </source>
</evidence>
<name>D8LTF5_ECTSI</name>
<reference evidence="4 5" key="1">
    <citation type="journal article" date="2010" name="Nature">
        <title>The Ectocarpus genome and the independent evolution of multicellularity in brown algae.</title>
        <authorList>
            <person name="Cock J.M."/>
            <person name="Sterck L."/>
            <person name="Rouze P."/>
            <person name="Scornet D."/>
            <person name="Allen A.E."/>
            <person name="Amoutzias G."/>
            <person name="Anthouard V."/>
            <person name="Artiguenave F."/>
            <person name="Aury J.M."/>
            <person name="Badger J.H."/>
            <person name="Beszteri B."/>
            <person name="Billiau K."/>
            <person name="Bonnet E."/>
            <person name="Bothwell J.H."/>
            <person name="Bowler C."/>
            <person name="Boyen C."/>
            <person name="Brownlee C."/>
            <person name="Carrano C.J."/>
            <person name="Charrier B."/>
            <person name="Cho G.Y."/>
            <person name="Coelho S.M."/>
            <person name="Collen J."/>
            <person name="Corre E."/>
            <person name="Da Silva C."/>
            <person name="Delage L."/>
            <person name="Delaroque N."/>
            <person name="Dittami S.M."/>
            <person name="Doulbeau S."/>
            <person name="Elias M."/>
            <person name="Farnham G."/>
            <person name="Gachon C.M."/>
            <person name="Gschloessl B."/>
            <person name="Heesch S."/>
            <person name="Jabbari K."/>
            <person name="Jubin C."/>
            <person name="Kawai H."/>
            <person name="Kimura K."/>
            <person name="Kloareg B."/>
            <person name="Kupper F.C."/>
            <person name="Lang D."/>
            <person name="Le Bail A."/>
            <person name="Leblanc C."/>
            <person name="Lerouge P."/>
            <person name="Lohr M."/>
            <person name="Lopez P.J."/>
            <person name="Martens C."/>
            <person name="Maumus F."/>
            <person name="Michel G."/>
            <person name="Miranda-Saavedra D."/>
            <person name="Morales J."/>
            <person name="Moreau H."/>
            <person name="Motomura T."/>
            <person name="Nagasato C."/>
            <person name="Napoli C.A."/>
            <person name="Nelson D.R."/>
            <person name="Nyvall-Collen P."/>
            <person name="Peters A.F."/>
            <person name="Pommier C."/>
            <person name="Potin P."/>
            <person name="Poulain J."/>
            <person name="Quesneville H."/>
            <person name="Read B."/>
            <person name="Rensing S.A."/>
            <person name="Ritter A."/>
            <person name="Rousvoal S."/>
            <person name="Samanta M."/>
            <person name="Samson G."/>
            <person name="Schroeder D.C."/>
            <person name="Segurens B."/>
            <person name="Strittmatter M."/>
            <person name="Tonon T."/>
            <person name="Tregear J.W."/>
            <person name="Valentin K."/>
            <person name="von Dassow P."/>
            <person name="Yamagishi T."/>
            <person name="Van de Peer Y."/>
            <person name="Wincker P."/>
        </authorList>
    </citation>
    <scope>NUCLEOTIDE SEQUENCE [LARGE SCALE GENOMIC DNA]</scope>
    <source>
        <strain evidence="5">Ec32 / CCAP1310/4</strain>
    </source>
</reference>
<sequence>MRPLHVLELLHVLGFLTILGGADGFVFGAASAKPGVLRLGAARTNDGDSSKSGGAKARDLAVASRHSRSPPAQPLQQTPWLADIMASWFNLPLRNTSPSGGTKRRSTRDDIRADILKLRVSNADLREEVLALRNSMVQRGFFPVDDVFATATATATGGTPASGNGQQPPTSEGGDPKPPAKLQREARLAALVVLWGAAVALGGVFVPIAIGVGAARSLRWLDNGGTLVPKRWSRPLGRGWRRARALSFVPVLARPPRDGGGGGEGLVTGEALADAWDEMYPPRQR</sequence>
<protein>
    <submittedName>
        <fullName evidence="4">Uncharacterized protein</fullName>
    </submittedName>
</protein>
<evidence type="ECO:0000256" key="3">
    <source>
        <dbReference type="SAM" id="SignalP"/>
    </source>
</evidence>
<evidence type="ECO:0000256" key="1">
    <source>
        <dbReference type="SAM" id="MobiDB-lite"/>
    </source>
</evidence>
<feature type="chain" id="PRO_5003117497" evidence="3">
    <location>
        <begin position="25"/>
        <end position="285"/>
    </location>
</feature>